<dbReference type="EnsemblBacteria" id="AAR39085">
    <property type="protein sequence ID" value="AAR39085"/>
    <property type="gene ID" value="NEQ233"/>
</dbReference>
<dbReference type="STRING" id="228908.NEQ233"/>
<accession>Q74NE1</accession>
<sequence>MDPKKISVLEKHGFNVPKRVIGKKAPFKECSARVFGEIDFEKLKNYKYKISNHKPYFVYYLKPCNLDFADGYVEIYDVTNKDVIASLIIDYKNKYFEGENQGYIRRITREGIKEFYGHFKNYLEINGFIKSDLVYRVIKELIKKNIDGIVEITIHRHKHGVFRKNYIAWEFIPQ</sequence>
<evidence type="ECO:0000313" key="1">
    <source>
        <dbReference type="EMBL" id="AAR39085.1"/>
    </source>
</evidence>
<evidence type="ECO:0000313" key="2">
    <source>
        <dbReference type="Proteomes" id="UP000000578"/>
    </source>
</evidence>
<reference evidence="1 2" key="1">
    <citation type="journal article" date="2003" name="Proc. Natl. Acad. Sci. U.S.A.">
        <title>The genome of Nanoarchaeum equitans: insights into early archaeal evolution and derived parasitism.</title>
        <authorList>
            <person name="Waters E."/>
            <person name="Hohn M.J."/>
            <person name="Ahel I."/>
            <person name="Graham D.E."/>
            <person name="Adams M.D."/>
            <person name="Barnstead M."/>
            <person name="Beeson K.Y."/>
            <person name="Bibbs L."/>
            <person name="Bolanos R."/>
            <person name="Keller M."/>
            <person name="Kretz K."/>
            <person name="Lin X."/>
            <person name="Mathur E."/>
            <person name="Ni J."/>
            <person name="Podar M."/>
            <person name="Richardson T."/>
            <person name="Sutton G.G."/>
            <person name="Simon M."/>
            <person name="Soll D."/>
            <person name="Stetter K.O."/>
            <person name="Short J.M."/>
            <person name="Noordewier M."/>
        </authorList>
    </citation>
    <scope>NUCLEOTIDE SEQUENCE [LARGE SCALE GENOMIC DNA]</scope>
    <source>
        <strain evidence="1 2">Kin4-M</strain>
    </source>
</reference>
<organism evidence="1 2">
    <name type="scientific">Nanoarchaeum equitans (strain Kin4-M)</name>
    <dbReference type="NCBI Taxonomy" id="228908"/>
    <lineage>
        <taxon>Archaea</taxon>
        <taxon>Nanobdellota</taxon>
        <taxon>Candidatus Nanoarchaeia</taxon>
        <taxon>Nanoarchaeales</taxon>
        <taxon>Nanoarchaeaceae</taxon>
        <taxon>Nanoarchaeum</taxon>
    </lineage>
</organism>
<keyword evidence="2" id="KW-1185">Reference proteome</keyword>
<dbReference type="Proteomes" id="UP000000578">
    <property type="component" value="Chromosome"/>
</dbReference>
<protein>
    <submittedName>
        <fullName evidence="1">NEQ233</fullName>
    </submittedName>
</protein>
<dbReference type="AlphaFoldDB" id="Q74NE1"/>
<name>Q74NE1_NANEQ</name>
<dbReference type="BioCyc" id="NEQU228908:GJB6-248-MONOMER"/>
<dbReference type="EMBL" id="AE017199">
    <property type="protein sequence ID" value="AAR39085.1"/>
    <property type="molecule type" value="Genomic_DNA"/>
</dbReference>
<dbReference type="HOGENOM" id="CLU_1536702_0_0_2"/>
<proteinExistence type="predicted"/>
<gene>
    <name evidence="1" type="ordered locus">NEQ233</name>
</gene>
<dbReference type="KEGG" id="neq:NEQ233"/>